<evidence type="ECO:0000313" key="9">
    <source>
        <dbReference type="Proteomes" id="UP000664096"/>
    </source>
</evidence>
<dbReference type="GO" id="GO:0005886">
    <property type="term" value="C:plasma membrane"/>
    <property type="evidence" value="ECO:0007669"/>
    <property type="project" value="UniProtKB-SubCell"/>
</dbReference>
<dbReference type="GO" id="GO:0022857">
    <property type="term" value="F:transmembrane transporter activity"/>
    <property type="evidence" value="ECO:0007669"/>
    <property type="project" value="InterPro"/>
</dbReference>
<keyword evidence="7" id="KW-0813">Transport</keyword>
<evidence type="ECO:0000313" key="8">
    <source>
        <dbReference type="EMBL" id="MBN9672979.1"/>
    </source>
</evidence>
<dbReference type="AlphaFoldDB" id="A0A939EH86"/>
<dbReference type="PANTHER" id="PTHR30558:SF3">
    <property type="entry name" value="BIOPOLYMER TRANSPORT PROTEIN EXBD-RELATED"/>
    <property type="match status" value="1"/>
</dbReference>
<reference evidence="8" key="1">
    <citation type="submission" date="2020-12" db="EMBL/GenBank/DDBJ databases">
        <title>Oil enriched cultivation method for isolating marine PHA-producing bacteria.</title>
        <authorList>
            <person name="Zheng W."/>
            <person name="Yu S."/>
            <person name="Huang Y."/>
        </authorList>
    </citation>
    <scope>NUCLEOTIDE SEQUENCE</scope>
    <source>
        <strain evidence="8">SY-2-12</strain>
    </source>
</reference>
<organism evidence="8 9">
    <name type="scientific">Roseibium aggregatum</name>
    <dbReference type="NCBI Taxonomy" id="187304"/>
    <lineage>
        <taxon>Bacteria</taxon>
        <taxon>Pseudomonadati</taxon>
        <taxon>Pseudomonadota</taxon>
        <taxon>Alphaproteobacteria</taxon>
        <taxon>Hyphomicrobiales</taxon>
        <taxon>Stappiaceae</taxon>
        <taxon>Roseibium</taxon>
    </lineage>
</organism>
<name>A0A939EH86_9HYPH</name>
<keyword evidence="5" id="KW-1133">Transmembrane helix</keyword>
<evidence type="ECO:0000256" key="3">
    <source>
        <dbReference type="ARBA" id="ARBA00022475"/>
    </source>
</evidence>
<dbReference type="EMBL" id="JAEKJZ010000005">
    <property type="protein sequence ID" value="MBN9672979.1"/>
    <property type="molecule type" value="Genomic_DNA"/>
</dbReference>
<keyword evidence="7" id="KW-0653">Protein transport</keyword>
<dbReference type="RefSeq" id="WP_207142815.1">
    <property type="nucleotide sequence ID" value="NZ_JAEKJZ010000005.1"/>
</dbReference>
<evidence type="ECO:0000256" key="6">
    <source>
        <dbReference type="ARBA" id="ARBA00023136"/>
    </source>
</evidence>
<evidence type="ECO:0000256" key="5">
    <source>
        <dbReference type="ARBA" id="ARBA00022989"/>
    </source>
</evidence>
<dbReference type="PANTHER" id="PTHR30558">
    <property type="entry name" value="EXBD MEMBRANE COMPONENT OF PMF-DRIVEN MACROMOLECULE IMPORT SYSTEM"/>
    <property type="match status" value="1"/>
</dbReference>
<protein>
    <submittedName>
        <fullName evidence="8">Biopolymer transporter ExbD</fullName>
    </submittedName>
</protein>
<dbReference type="Pfam" id="PF02472">
    <property type="entry name" value="ExbD"/>
    <property type="match status" value="1"/>
</dbReference>
<keyword evidence="4 7" id="KW-0812">Transmembrane</keyword>
<keyword evidence="3" id="KW-1003">Cell membrane</keyword>
<dbReference type="InterPro" id="IPR003400">
    <property type="entry name" value="ExbD"/>
</dbReference>
<accession>A0A939EH86</accession>
<sequence length="115" mass="12570">MIDIIFLLLVFYMVAGTLARDDASAIEPPQDITDDENLRSTGALIIGSDGKTYIRKTEVSVEDWLNAHKNGDLSGDALKVAADGQLQADKLEDVLRTLSDAGETNILLITRKKPR</sequence>
<gene>
    <name evidence="8" type="ORF">JF539_21670</name>
</gene>
<evidence type="ECO:0000256" key="7">
    <source>
        <dbReference type="RuleBase" id="RU003879"/>
    </source>
</evidence>
<comment type="subcellular location">
    <subcellularLocation>
        <location evidence="1">Cell membrane</location>
        <topology evidence="1">Single-pass membrane protein</topology>
    </subcellularLocation>
    <subcellularLocation>
        <location evidence="7">Cell membrane</location>
        <topology evidence="7">Single-pass type II membrane protein</topology>
    </subcellularLocation>
</comment>
<comment type="similarity">
    <text evidence="2 7">Belongs to the ExbD/TolR family.</text>
</comment>
<dbReference type="GO" id="GO:0015031">
    <property type="term" value="P:protein transport"/>
    <property type="evidence" value="ECO:0007669"/>
    <property type="project" value="UniProtKB-KW"/>
</dbReference>
<keyword evidence="6" id="KW-0472">Membrane</keyword>
<proteinExistence type="inferred from homology"/>
<evidence type="ECO:0000256" key="2">
    <source>
        <dbReference type="ARBA" id="ARBA00005811"/>
    </source>
</evidence>
<evidence type="ECO:0000256" key="4">
    <source>
        <dbReference type="ARBA" id="ARBA00022692"/>
    </source>
</evidence>
<comment type="caution">
    <text evidence="8">The sequence shown here is derived from an EMBL/GenBank/DDBJ whole genome shotgun (WGS) entry which is preliminary data.</text>
</comment>
<dbReference type="Proteomes" id="UP000664096">
    <property type="component" value="Unassembled WGS sequence"/>
</dbReference>
<evidence type="ECO:0000256" key="1">
    <source>
        <dbReference type="ARBA" id="ARBA00004162"/>
    </source>
</evidence>